<feature type="coiled-coil region" evidence="1">
    <location>
        <begin position="358"/>
        <end position="419"/>
    </location>
</feature>
<reference evidence="2" key="1">
    <citation type="submission" date="2021-06" db="EMBL/GenBank/DDBJ databases">
        <authorList>
            <person name="Kallberg Y."/>
            <person name="Tangrot J."/>
            <person name="Rosling A."/>
        </authorList>
    </citation>
    <scope>NUCLEOTIDE SEQUENCE</scope>
    <source>
        <strain evidence="2">CL551</strain>
    </source>
</reference>
<dbReference type="AlphaFoldDB" id="A0A9N9F1N5"/>
<keyword evidence="3" id="KW-1185">Reference proteome</keyword>
<name>A0A9N9F1N5_9GLOM</name>
<dbReference type="Proteomes" id="UP000789342">
    <property type="component" value="Unassembled WGS sequence"/>
</dbReference>
<sequence length="435" mass="49791">MSSQCTLHNSLRDTTPKYNDNLVARNNGKIIKKTTTVKKTTTFKRPMPISSRKADITLEINILNHKHLKSMSVLEANTTDVSMKGNLSDTEVAKYFLHLTKYPGKTTRKKSDLYGREWQVVTITDVKEACTDPISEFKNSKPRLASTLNIYETNHKSVKICNIPQYFSKRDITTGATKFSSIEYIQMQTTGPHKSAVVIFTYQSDYNIAINDWSVTIEDSMTAQDLSDIMQQVSTKVCYISQTNKMCRRFASLNFTSQKDLTKAIATRTAKLCHYCGDTQHMIANCNVKPPNNTCTRYGTHSRDRFSTYREETHYNNGNQYRNNGFNRSYADITRGTNINCSSNGMLLALVHYIQETITEVQHQISQLEKRVSILEEDAVYRYITITETEDIKTTQNQINEKLNKMEEMMAQFAELFNNNLSDQNSCPDLTSIQQ</sequence>
<evidence type="ECO:0000313" key="2">
    <source>
        <dbReference type="EMBL" id="CAG8502268.1"/>
    </source>
</evidence>
<evidence type="ECO:0000313" key="3">
    <source>
        <dbReference type="Proteomes" id="UP000789342"/>
    </source>
</evidence>
<gene>
    <name evidence="2" type="ORF">AMORRO_LOCUS3311</name>
</gene>
<evidence type="ECO:0000256" key="1">
    <source>
        <dbReference type="SAM" id="Coils"/>
    </source>
</evidence>
<protein>
    <submittedName>
        <fullName evidence="2">16370_t:CDS:1</fullName>
    </submittedName>
</protein>
<comment type="caution">
    <text evidence="2">The sequence shown here is derived from an EMBL/GenBank/DDBJ whole genome shotgun (WGS) entry which is preliminary data.</text>
</comment>
<proteinExistence type="predicted"/>
<accession>A0A9N9F1N5</accession>
<keyword evidence="1" id="KW-0175">Coiled coil</keyword>
<dbReference type="EMBL" id="CAJVPV010001593">
    <property type="protein sequence ID" value="CAG8502268.1"/>
    <property type="molecule type" value="Genomic_DNA"/>
</dbReference>
<organism evidence="2 3">
    <name type="scientific">Acaulospora morrowiae</name>
    <dbReference type="NCBI Taxonomy" id="94023"/>
    <lineage>
        <taxon>Eukaryota</taxon>
        <taxon>Fungi</taxon>
        <taxon>Fungi incertae sedis</taxon>
        <taxon>Mucoromycota</taxon>
        <taxon>Glomeromycotina</taxon>
        <taxon>Glomeromycetes</taxon>
        <taxon>Diversisporales</taxon>
        <taxon>Acaulosporaceae</taxon>
        <taxon>Acaulospora</taxon>
    </lineage>
</organism>